<dbReference type="RefSeq" id="WP_248940387.1">
    <property type="nucleotide sequence ID" value="NZ_JAKIKS010000039.1"/>
</dbReference>
<name>A0ABT0LBS9_9GAMM</name>
<organism evidence="3 4">
    <name type="scientific">Shewanella surugensis</name>
    <dbReference type="NCBI Taxonomy" id="212020"/>
    <lineage>
        <taxon>Bacteria</taxon>
        <taxon>Pseudomonadati</taxon>
        <taxon>Pseudomonadota</taxon>
        <taxon>Gammaproteobacteria</taxon>
        <taxon>Alteromonadales</taxon>
        <taxon>Shewanellaceae</taxon>
        <taxon>Shewanella</taxon>
    </lineage>
</organism>
<keyword evidence="4" id="KW-1185">Reference proteome</keyword>
<evidence type="ECO:0008006" key="5">
    <source>
        <dbReference type="Google" id="ProtNLM"/>
    </source>
</evidence>
<keyword evidence="2" id="KW-0812">Transmembrane</keyword>
<keyword evidence="2" id="KW-1133">Transmembrane helix</keyword>
<accession>A0ABT0LBS9</accession>
<evidence type="ECO:0000256" key="1">
    <source>
        <dbReference type="SAM" id="MobiDB-lite"/>
    </source>
</evidence>
<feature type="region of interest" description="Disordered" evidence="1">
    <location>
        <begin position="41"/>
        <end position="62"/>
    </location>
</feature>
<evidence type="ECO:0000313" key="3">
    <source>
        <dbReference type="EMBL" id="MCL1125105.1"/>
    </source>
</evidence>
<feature type="transmembrane region" description="Helical" evidence="2">
    <location>
        <begin position="12"/>
        <end position="33"/>
    </location>
</feature>
<sequence length="198" mass="22046">MFFSSKLAKLYMGIIYAIAINLGLSSLSFLYAANNAKEEAPTKITDPQATKAQTQLTETPTPSVKKKRITSQIIEGRYHCTNVKGGHLRKLKIIEDEKISPTDEGFYSFSLYLTAGNSKVYGNSIGYMIFDSKRQTASGYLRNQVDNRVEGVGVLYFTLSDTGSISFEAYFIDKLESRVGSNLCVKQSNSHIHQQSDK</sequence>
<proteinExistence type="predicted"/>
<gene>
    <name evidence="3" type="ORF">L2764_11615</name>
</gene>
<keyword evidence="2" id="KW-0472">Membrane</keyword>
<comment type="caution">
    <text evidence="3">The sequence shown here is derived from an EMBL/GenBank/DDBJ whole genome shotgun (WGS) entry which is preliminary data.</text>
</comment>
<evidence type="ECO:0000313" key="4">
    <source>
        <dbReference type="Proteomes" id="UP001203423"/>
    </source>
</evidence>
<protein>
    <recommendedName>
        <fullName evidence="5">DUF4352 domain-containing protein</fullName>
    </recommendedName>
</protein>
<evidence type="ECO:0000256" key="2">
    <source>
        <dbReference type="SAM" id="Phobius"/>
    </source>
</evidence>
<reference evidence="3 4" key="1">
    <citation type="submission" date="2022-01" db="EMBL/GenBank/DDBJ databases">
        <title>Whole genome-based taxonomy of the Shewanellaceae.</title>
        <authorList>
            <person name="Martin-Rodriguez A.J."/>
        </authorList>
    </citation>
    <scope>NUCLEOTIDE SEQUENCE [LARGE SCALE GENOMIC DNA]</scope>
    <source>
        <strain evidence="3 4">DSM 17177</strain>
    </source>
</reference>
<dbReference type="Proteomes" id="UP001203423">
    <property type="component" value="Unassembled WGS sequence"/>
</dbReference>
<feature type="compositionally biased region" description="Polar residues" evidence="1">
    <location>
        <begin position="45"/>
        <end position="62"/>
    </location>
</feature>
<dbReference type="EMBL" id="JAKIKS010000039">
    <property type="protein sequence ID" value="MCL1125105.1"/>
    <property type="molecule type" value="Genomic_DNA"/>
</dbReference>